<organism evidence="2 3">
    <name type="scientific">Dryococelus australis</name>
    <dbReference type="NCBI Taxonomy" id="614101"/>
    <lineage>
        <taxon>Eukaryota</taxon>
        <taxon>Metazoa</taxon>
        <taxon>Ecdysozoa</taxon>
        <taxon>Arthropoda</taxon>
        <taxon>Hexapoda</taxon>
        <taxon>Insecta</taxon>
        <taxon>Pterygota</taxon>
        <taxon>Neoptera</taxon>
        <taxon>Polyneoptera</taxon>
        <taxon>Phasmatodea</taxon>
        <taxon>Verophasmatodea</taxon>
        <taxon>Anareolatae</taxon>
        <taxon>Phasmatidae</taxon>
        <taxon>Eurycanthinae</taxon>
        <taxon>Dryococelus</taxon>
    </lineage>
</organism>
<sequence length="474" mass="50924">MSTITEWGSTKQFMKYSGAAQSSTGRRTESLFQGHRVSRSSQVNVTDIQHGRHSRSLTRGSLLYAHYLATPHLNSTEVASPMKVIEVSTEQRRNERARETGDPRESPPTSGIARLDTRIRERPRREPNLVHLDDTTAAGCGALFLDPGAALGERRALGVLAEHLAVVANTHQTRPWLRQQISIAVLAPVRVAHLCNDNTQGCQIETADLIPVQRRHCSYLSLLNPRSVQRATDDRSSAFGLEICGNRYGVSTLPMPYVDAPSQRHLLFEDTLGWRRDSNSDLWVKCNVVTRYSTEVDMHTVKKIESSSFLCVMLTSASMCGGMVCTAWYDVALPSLSAMLTFLRSVTPVTHMSSGMTTVVGSDVMNVVSAGLSTSASSLRRAPVVAVVAATLVSLAASSGVAVVVGRVVPDSVAEDDVSTTVVVVVGGSVVVSEVAPAVVLTSVVVPSSSSVLFSAPRDSETGADLATGPEPLW</sequence>
<feature type="region of interest" description="Disordered" evidence="1">
    <location>
        <begin position="18"/>
        <end position="52"/>
    </location>
</feature>
<dbReference type="Proteomes" id="UP001159363">
    <property type="component" value="Chromosome 10"/>
</dbReference>
<feature type="compositionally biased region" description="Basic and acidic residues" evidence="1">
    <location>
        <begin position="89"/>
        <end position="105"/>
    </location>
</feature>
<evidence type="ECO:0000313" key="3">
    <source>
        <dbReference type="Proteomes" id="UP001159363"/>
    </source>
</evidence>
<evidence type="ECO:0000256" key="1">
    <source>
        <dbReference type="SAM" id="MobiDB-lite"/>
    </source>
</evidence>
<accession>A0ABQ9GL04</accession>
<protein>
    <submittedName>
        <fullName evidence="2">Uncharacterized protein</fullName>
    </submittedName>
</protein>
<name>A0ABQ9GL04_9NEOP</name>
<comment type="caution">
    <text evidence="2">The sequence shown here is derived from an EMBL/GenBank/DDBJ whole genome shotgun (WGS) entry which is preliminary data.</text>
</comment>
<feature type="region of interest" description="Disordered" evidence="1">
    <location>
        <begin position="86"/>
        <end position="125"/>
    </location>
</feature>
<evidence type="ECO:0000313" key="2">
    <source>
        <dbReference type="EMBL" id="KAJ8872706.1"/>
    </source>
</evidence>
<feature type="compositionally biased region" description="Basic and acidic residues" evidence="1">
    <location>
        <begin position="115"/>
        <end position="125"/>
    </location>
</feature>
<reference evidence="2 3" key="1">
    <citation type="submission" date="2023-02" db="EMBL/GenBank/DDBJ databases">
        <title>LHISI_Scaffold_Assembly.</title>
        <authorList>
            <person name="Stuart O.P."/>
            <person name="Cleave R."/>
            <person name="Magrath M.J.L."/>
            <person name="Mikheyev A.S."/>
        </authorList>
    </citation>
    <scope>NUCLEOTIDE SEQUENCE [LARGE SCALE GENOMIC DNA]</scope>
    <source>
        <strain evidence="2">Daus_M_001</strain>
        <tissue evidence="2">Leg muscle</tissue>
    </source>
</reference>
<proteinExistence type="predicted"/>
<gene>
    <name evidence="2" type="ORF">PR048_026319</name>
</gene>
<keyword evidence="3" id="KW-1185">Reference proteome</keyword>
<dbReference type="EMBL" id="JARBHB010000011">
    <property type="protein sequence ID" value="KAJ8872706.1"/>
    <property type="molecule type" value="Genomic_DNA"/>
</dbReference>